<evidence type="ECO:0000259" key="6">
    <source>
        <dbReference type="Pfam" id="PF07959"/>
    </source>
</evidence>
<dbReference type="SUPFAM" id="SSF51161">
    <property type="entry name" value="Trimeric LpxA-like enzymes"/>
    <property type="match status" value="1"/>
</dbReference>
<dbReference type="Pfam" id="PF07959">
    <property type="entry name" value="Fucose_pyrophosphorylase"/>
    <property type="match status" value="1"/>
</dbReference>
<keyword evidence="2" id="KW-0547">Nucleotide-binding</keyword>
<dbReference type="Proteomes" id="UP000649345">
    <property type="component" value="Unassembled WGS sequence"/>
</dbReference>
<dbReference type="InterPro" id="IPR020568">
    <property type="entry name" value="Ribosomal_Su5_D2-typ_SF"/>
</dbReference>
<keyword evidence="8" id="KW-1185">Reference proteome</keyword>
<dbReference type="PRINTS" id="PR00960">
    <property type="entry name" value="LMBPPROTEIN"/>
</dbReference>
<feature type="domain" description="GHMP kinase N-terminal" evidence="5">
    <location>
        <begin position="754"/>
        <end position="829"/>
    </location>
</feature>
<keyword evidence="1" id="KW-0808">Transferase</keyword>
<dbReference type="InterPro" id="IPR006204">
    <property type="entry name" value="GHMP_kinase_N_dom"/>
</dbReference>
<dbReference type="InterPro" id="IPR036554">
    <property type="entry name" value="GHMP_kinase_C_sf"/>
</dbReference>
<dbReference type="PANTHER" id="PTHR32463">
    <property type="entry name" value="L-FUCOSE KINASE"/>
    <property type="match status" value="1"/>
</dbReference>
<keyword evidence="3" id="KW-0418">Kinase</keyword>
<organism evidence="7 8">
    <name type="scientific">Anaerosacchariphilus hominis</name>
    <dbReference type="NCBI Taxonomy" id="2763017"/>
    <lineage>
        <taxon>Bacteria</taxon>
        <taxon>Bacillati</taxon>
        <taxon>Bacillota</taxon>
        <taxon>Clostridia</taxon>
        <taxon>Lachnospirales</taxon>
        <taxon>Lachnospiraceae</taxon>
        <taxon>Anaerosacchariphilus</taxon>
    </lineage>
</organism>
<evidence type="ECO:0000313" key="7">
    <source>
        <dbReference type="EMBL" id="MBC5658788.1"/>
    </source>
</evidence>
<dbReference type="EMBL" id="JACOOR010000002">
    <property type="protein sequence ID" value="MBC5658788.1"/>
    <property type="molecule type" value="Genomic_DNA"/>
</dbReference>
<evidence type="ECO:0000256" key="3">
    <source>
        <dbReference type="ARBA" id="ARBA00022777"/>
    </source>
</evidence>
<comment type="caution">
    <text evidence="7">The sequence shown here is derived from an EMBL/GenBank/DDBJ whole genome shotgun (WGS) entry which is preliminary data.</text>
</comment>
<dbReference type="InterPro" id="IPR012887">
    <property type="entry name" value="GDP_fucose_pyrophosphorylase"/>
</dbReference>
<dbReference type="SUPFAM" id="SSF55060">
    <property type="entry name" value="GHMP Kinase, C-terminal domain"/>
    <property type="match status" value="1"/>
</dbReference>
<proteinExistence type="predicted"/>
<evidence type="ECO:0000259" key="5">
    <source>
        <dbReference type="Pfam" id="PF00288"/>
    </source>
</evidence>
<dbReference type="Pfam" id="PF00288">
    <property type="entry name" value="GHMP_kinases_N"/>
    <property type="match status" value="1"/>
</dbReference>
<sequence length="1005" mass="112032">MKPQKMKNLFLRQSYQDAWEEYEKSLTRTYFIHWDYVILTASNEEQAAAYQAQIDARLEAGRLPAETVYRVLPDPDGKRVGSGGATFHVMKYLSEQGEGENFFRGKRILVIHSGGDSKRVPQYSACGKLFSPVPRELPDGRRSTLFDEFMIGMAGMPARFREGMLVLSGDVLLLFNPLQIDFTFRGAAAISIKEDVETGKDHGVFLGDEKGYVGQFLHKQSEEQLRTLGAVNEHNAVDLDTGAIMLDCDLLESLFSLIGEKGKVVPEKYDRFVNERSRISFYGDFLYPLASEATLEQYQKEKPEGSFCKELEECRNELWQVLHPYSLKLLCLSPAQFIHFGTTHELLKLVTDDIDNYEFLDWKRQVLGVEENEGANACSNSYIERDTRISESSYIEDSYIYSGTEVEEGCVISAVTLRGEKIPAHTVLHGLKQKDGRFVVRVYGVGDNPKGTLEDGAPFLNTTLPEFLKQAGLKPEEVWEADGHYLWTAKLFPVCGNIEEAVAASVEMLKLAAGEQADPAAYRRAERVSLQESFEHADVKEIVAWQAKLGTRVRIARFLLALEQRKSIGEAAAVFGSQGVTPSQVEKLRAIAEQSDFSIRMRIYYYLSKMTKGQVSEDLENRCFRYICDSLYEASIGKALADTEYHITRDEVKVELPIRVNFGGGWSDTPPYCNEHGGTVLNAAAKLNGILPVIVTVKRIDKPCIALASTDSGAYDEFTDVAALQSCRDPFDTYALHKAALLACGIVPLEKQATMEELLQKLGGGLYLSTAVMGIPRGSGLGTSSILAGACVKAIFAYIGKEVTENEFYTHVLCMEQLMSTGGGWQDQVGGLTDGIKLVTTKPGLMQDIEVQHLQIPEEALQELKERFVLIYTGQRRLARNLLREVVGGYIGSNPNSLEVLYEIQRVAVLMKFELEKGNIDGFAELLDRHWELSRRLDGGSTNTCIDQIFLSCEDLLAARMICGAGGGGFLQAILKKGHTKEELRERIRSVFQDSGVDVWDCTLV</sequence>
<reference evidence="7" key="1">
    <citation type="submission" date="2020-08" db="EMBL/GenBank/DDBJ databases">
        <title>Genome public.</title>
        <authorList>
            <person name="Liu C."/>
            <person name="Sun Q."/>
        </authorList>
    </citation>
    <scope>NUCLEOTIDE SEQUENCE</scope>
    <source>
        <strain evidence="7">NSJ-68</strain>
    </source>
</reference>
<dbReference type="GO" id="GO:0005524">
    <property type="term" value="F:ATP binding"/>
    <property type="evidence" value="ECO:0007669"/>
    <property type="project" value="UniProtKB-KW"/>
</dbReference>
<dbReference type="AlphaFoldDB" id="A0A923LA86"/>
<evidence type="ECO:0000256" key="4">
    <source>
        <dbReference type="ARBA" id="ARBA00022840"/>
    </source>
</evidence>
<dbReference type="InterPro" id="IPR001174">
    <property type="entry name" value="HddA/FKP"/>
</dbReference>
<keyword evidence="4" id="KW-0067">ATP-binding</keyword>
<dbReference type="PANTHER" id="PTHR32463:SF0">
    <property type="entry name" value="L-FUCOSE KINASE"/>
    <property type="match status" value="1"/>
</dbReference>
<dbReference type="InterPro" id="IPR052203">
    <property type="entry name" value="GHMP_Kinase-Related"/>
</dbReference>
<dbReference type="Gene3D" id="2.160.10.10">
    <property type="entry name" value="Hexapeptide repeat proteins"/>
    <property type="match status" value="1"/>
</dbReference>
<dbReference type="InterPro" id="IPR011004">
    <property type="entry name" value="Trimer_LpxA-like_sf"/>
</dbReference>
<dbReference type="GO" id="GO:0050201">
    <property type="term" value="F:fucokinase activity"/>
    <property type="evidence" value="ECO:0007669"/>
    <property type="project" value="TreeGrafter"/>
</dbReference>
<protein>
    <submittedName>
        <fullName evidence="7">Bifunctional fucokinase/L-fucose-1-P-guanylyltransferase</fullName>
    </submittedName>
</protein>
<gene>
    <name evidence="7" type="ORF">H8S44_03250</name>
</gene>
<evidence type="ECO:0000256" key="1">
    <source>
        <dbReference type="ARBA" id="ARBA00022679"/>
    </source>
</evidence>
<accession>A0A923LA86</accession>
<dbReference type="Gene3D" id="3.30.230.120">
    <property type="match status" value="1"/>
</dbReference>
<name>A0A923LA86_9FIRM</name>
<feature type="domain" description="GDP-fucose pyrophosphorylase" evidence="6">
    <location>
        <begin position="104"/>
        <end position="496"/>
    </location>
</feature>
<evidence type="ECO:0000313" key="8">
    <source>
        <dbReference type="Proteomes" id="UP000649345"/>
    </source>
</evidence>
<dbReference type="RefSeq" id="WP_186873274.1">
    <property type="nucleotide sequence ID" value="NZ_JACOOR010000002.1"/>
</dbReference>
<dbReference type="GO" id="GO:0042352">
    <property type="term" value="P:GDP-L-fucose salvage"/>
    <property type="evidence" value="ECO:0007669"/>
    <property type="project" value="TreeGrafter"/>
</dbReference>
<dbReference type="SUPFAM" id="SSF54211">
    <property type="entry name" value="Ribosomal protein S5 domain 2-like"/>
    <property type="match status" value="1"/>
</dbReference>
<evidence type="ECO:0000256" key="2">
    <source>
        <dbReference type="ARBA" id="ARBA00022741"/>
    </source>
</evidence>